<dbReference type="InterPro" id="IPR013320">
    <property type="entry name" value="ConA-like_dom_sf"/>
</dbReference>
<evidence type="ECO:0000256" key="1">
    <source>
        <dbReference type="SAM" id="SignalP"/>
    </source>
</evidence>
<proteinExistence type="predicted"/>
<dbReference type="PANTHER" id="PTHR38121:SF4">
    <property type="entry name" value="GH16 DOMAIN-CONTAINING PROTEIN-RELATED"/>
    <property type="match status" value="1"/>
</dbReference>
<evidence type="ECO:0000313" key="3">
    <source>
        <dbReference type="Proteomes" id="UP000315522"/>
    </source>
</evidence>
<keyword evidence="1" id="KW-0732">Signal</keyword>
<dbReference type="EMBL" id="QGML01001473">
    <property type="protein sequence ID" value="TVY88964.1"/>
    <property type="molecule type" value="Genomic_DNA"/>
</dbReference>
<keyword evidence="3" id="KW-1185">Reference proteome</keyword>
<protein>
    <submittedName>
        <fullName evidence="2">Uncharacterized protein</fullName>
    </submittedName>
</protein>
<sequence>MFAPSTTWPPSRIIAIILLSSISSLTSAQTDNGNECSCFQTNGSSAGYFTSHRFLDYRNVPSVSPEVPALLPNITNATNAFATSEFFTNDAWRNDWAIQNWNNSDDVASGDSPTLRVNSPNNIYIEKQRHRPLLHNLPHPPHRPPPHLPINRRNRLHGKKLPLPIGALPRPRNRLPGRCAGIFTYRHAAASPSSVQEADIEILTRGARNAVQYTNQPSQDAPEATRNVTVPQGRDWTAWNTYRVDWMPGMSSWYVDGVGVAEIGFQAPRDPAGLCVNMWSDGGGVDGEYEYIQWVEVVFNTSGPYAGPTDKREIAKRKGEKEKEKGCKVVWWGR</sequence>
<gene>
    <name evidence="2" type="ORF">LAWI1_G005336</name>
</gene>
<feature type="chain" id="PRO_5021823657" evidence="1">
    <location>
        <begin position="29"/>
        <end position="334"/>
    </location>
</feature>
<feature type="signal peptide" evidence="1">
    <location>
        <begin position="1"/>
        <end position="28"/>
    </location>
</feature>
<dbReference type="Gene3D" id="2.60.120.200">
    <property type="match status" value="1"/>
</dbReference>
<reference evidence="2 3" key="1">
    <citation type="submission" date="2018-05" db="EMBL/GenBank/DDBJ databases">
        <title>Genome sequencing and assembly of the regulated plant pathogen Lachnellula willkommii and related sister species for the development of diagnostic species identification markers.</title>
        <authorList>
            <person name="Giroux E."/>
            <person name="Bilodeau G."/>
        </authorList>
    </citation>
    <scope>NUCLEOTIDE SEQUENCE [LARGE SCALE GENOMIC DNA]</scope>
    <source>
        <strain evidence="2 3">CBS 172.35</strain>
    </source>
</reference>
<dbReference type="CDD" id="cd00413">
    <property type="entry name" value="Glyco_hydrolase_16"/>
    <property type="match status" value="1"/>
</dbReference>
<comment type="caution">
    <text evidence="2">The sequence shown here is derived from an EMBL/GenBank/DDBJ whole genome shotgun (WGS) entry which is preliminary data.</text>
</comment>
<accession>A0A559M7N6</accession>
<dbReference type="PANTHER" id="PTHR38121">
    <property type="entry name" value="GH16 DOMAIN-CONTAINING PROTEIN"/>
    <property type="match status" value="1"/>
</dbReference>
<evidence type="ECO:0000313" key="2">
    <source>
        <dbReference type="EMBL" id="TVY88964.1"/>
    </source>
</evidence>
<dbReference type="Proteomes" id="UP000315522">
    <property type="component" value="Unassembled WGS sequence"/>
</dbReference>
<name>A0A559M7N6_9HELO</name>
<dbReference type="SUPFAM" id="SSF49899">
    <property type="entry name" value="Concanavalin A-like lectins/glucanases"/>
    <property type="match status" value="1"/>
</dbReference>
<dbReference type="AlphaFoldDB" id="A0A559M7N6"/>
<organism evidence="2 3">
    <name type="scientific">Lachnellula willkommii</name>
    <dbReference type="NCBI Taxonomy" id="215461"/>
    <lineage>
        <taxon>Eukaryota</taxon>
        <taxon>Fungi</taxon>
        <taxon>Dikarya</taxon>
        <taxon>Ascomycota</taxon>
        <taxon>Pezizomycotina</taxon>
        <taxon>Leotiomycetes</taxon>
        <taxon>Helotiales</taxon>
        <taxon>Lachnaceae</taxon>
        <taxon>Lachnellula</taxon>
    </lineage>
</organism>